<evidence type="ECO:0000313" key="3">
    <source>
        <dbReference type="Proteomes" id="UP000019248"/>
    </source>
</evidence>
<dbReference type="Proteomes" id="UP000019248">
    <property type="component" value="Unassembled WGS sequence"/>
</dbReference>
<sequence length="145" mass="16480">MLLTLFIVGCEVFFNGLTHRFAHAYIGAVIPILCFAAHAFYCGGAKFLFNGLTHRFAHAYIGAVIHFVSYSPNKTPNRIGSSVGGEGEVRGFRRLDLCLMPRGWLGIVRLIKMVFIFCVPWRFCYFKWRDGFGMDPLVYLSIIPY</sequence>
<organism evidence="2 3">
    <name type="scientific">Listeria riparia FSL S10-1204</name>
    <dbReference type="NCBI Taxonomy" id="1265816"/>
    <lineage>
        <taxon>Bacteria</taxon>
        <taxon>Bacillati</taxon>
        <taxon>Bacillota</taxon>
        <taxon>Bacilli</taxon>
        <taxon>Bacillales</taxon>
        <taxon>Listeriaceae</taxon>
        <taxon>Listeria</taxon>
    </lineage>
</organism>
<name>W7D6P7_9LIST</name>
<keyword evidence="1" id="KW-0812">Transmembrane</keyword>
<gene>
    <name evidence="2" type="ORF">PRIP_08827</name>
</gene>
<keyword evidence="3" id="KW-1185">Reference proteome</keyword>
<proteinExistence type="predicted"/>
<comment type="caution">
    <text evidence="2">The sequence shown here is derived from an EMBL/GenBank/DDBJ whole genome shotgun (WGS) entry which is preliminary data.</text>
</comment>
<evidence type="ECO:0000256" key="1">
    <source>
        <dbReference type="SAM" id="Phobius"/>
    </source>
</evidence>
<dbReference type="AlphaFoldDB" id="W7D6P7"/>
<keyword evidence="1" id="KW-1133">Transmembrane helix</keyword>
<accession>W7D6P7</accession>
<keyword evidence="1" id="KW-0472">Membrane</keyword>
<feature type="transmembrane region" description="Helical" evidence="1">
    <location>
        <begin position="103"/>
        <end position="123"/>
    </location>
</feature>
<evidence type="ECO:0000313" key="2">
    <source>
        <dbReference type="EMBL" id="EUJ44715.1"/>
    </source>
</evidence>
<protein>
    <submittedName>
        <fullName evidence="2">Uncharacterized protein</fullName>
    </submittedName>
</protein>
<dbReference type="EMBL" id="AODL01000010">
    <property type="protein sequence ID" value="EUJ44715.1"/>
    <property type="molecule type" value="Genomic_DNA"/>
</dbReference>
<reference evidence="2 3" key="1">
    <citation type="journal article" date="2014" name="Int. J. Syst. Evol. Microbiol.">
        <title>Listeria floridensis sp. nov., Listeria aquatica sp. nov., Listeria cornellensis sp. nov., Listeria riparia sp. nov. and Listeria grandensis sp. nov., from agricultural and natural environments.</title>
        <authorList>
            <person name="den Bakker H.C."/>
            <person name="Warchocki S."/>
            <person name="Wright E.M."/>
            <person name="Allred A.F."/>
            <person name="Ahlstrom C."/>
            <person name="Manuel C.S."/>
            <person name="Stasiewicz M.J."/>
            <person name="Burrell A."/>
            <person name="Roof S."/>
            <person name="Strawn L."/>
            <person name="Fortes E.D."/>
            <person name="Nightingale K.K."/>
            <person name="Kephart D."/>
            <person name="Wiedmann M."/>
        </authorList>
    </citation>
    <scope>NUCLEOTIDE SEQUENCE [LARGE SCALE GENOMIC DNA]</scope>
    <source>
        <strain evidence="2 3">FSL S10-1204</strain>
    </source>
</reference>
<feature type="transmembrane region" description="Helical" evidence="1">
    <location>
        <begin position="24"/>
        <end position="49"/>
    </location>
</feature>